<dbReference type="RefSeq" id="WP_065271881.1">
    <property type="nucleotide sequence ID" value="NZ_CP015124.1"/>
</dbReference>
<dbReference type="PIRSF" id="PIRSF032064">
    <property type="entry name" value="UCP032064"/>
    <property type="match status" value="1"/>
</dbReference>
<evidence type="ECO:0000313" key="1">
    <source>
        <dbReference type="EMBL" id="MDE4166722.1"/>
    </source>
</evidence>
<dbReference type="PANTHER" id="PTHR36456">
    <property type="entry name" value="UPF0232 PROTEIN SCO3875"/>
    <property type="match status" value="1"/>
</dbReference>
<dbReference type="Pfam" id="PF05258">
    <property type="entry name" value="DciA"/>
    <property type="match status" value="1"/>
</dbReference>
<dbReference type="InterPro" id="IPR010593">
    <property type="entry name" value="DUF1159"/>
</dbReference>
<organism evidence="1 2">
    <name type="scientific">Phaeobacter gallaeciensis</name>
    <dbReference type="NCBI Taxonomy" id="60890"/>
    <lineage>
        <taxon>Bacteria</taxon>
        <taxon>Pseudomonadati</taxon>
        <taxon>Pseudomonadota</taxon>
        <taxon>Alphaproteobacteria</taxon>
        <taxon>Rhodobacterales</taxon>
        <taxon>Roseobacteraceae</taxon>
        <taxon>Phaeobacter</taxon>
    </lineage>
</organism>
<dbReference type="PANTHER" id="PTHR36456:SF1">
    <property type="entry name" value="UPF0232 PROTEIN SCO3875"/>
    <property type="match status" value="1"/>
</dbReference>
<dbReference type="EMBL" id="JARCJK010000006">
    <property type="protein sequence ID" value="MDE4166722.1"/>
    <property type="molecule type" value="Genomic_DNA"/>
</dbReference>
<accession>A0ABD4XBQ6</accession>
<proteinExistence type="predicted"/>
<sequence length="175" mass="19088">MAFRRSSTRGFARTSKLLNDQIRKAGESRGFAVSRLLTHWEEIVGADLAAMARPVKVGYGRSSFGATLTVLTTGANAPMLEMQKERLREKVNAVYGYNAISKVLITQTAPIGFSDGQVSFKYAPKENTPLRPDPQAVSEAAAAAEGVGNEELRAALERLGRNVLTKQKTIRKGYE</sequence>
<gene>
    <name evidence="1" type="ORF">PXK24_13570</name>
</gene>
<comment type="caution">
    <text evidence="1">The sequence shown here is derived from an EMBL/GenBank/DDBJ whole genome shotgun (WGS) entry which is preliminary data.</text>
</comment>
<evidence type="ECO:0000313" key="2">
    <source>
        <dbReference type="Proteomes" id="UP001218364"/>
    </source>
</evidence>
<reference evidence="1 2" key="1">
    <citation type="submission" date="2023-02" db="EMBL/GenBank/DDBJ databases">
        <title>Population genomics of bacteria associated with diatom.</title>
        <authorList>
            <person name="Xie J."/>
            <person name="Wang H."/>
        </authorList>
    </citation>
    <scope>NUCLEOTIDE SEQUENCE [LARGE SCALE GENOMIC DNA]</scope>
    <source>
        <strain evidence="1 2">PT47_8</strain>
    </source>
</reference>
<dbReference type="AlphaFoldDB" id="A0ABD4XBQ6"/>
<protein>
    <submittedName>
        <fullName evidence="1">DUF721 domain-containing protein</fullName>
    </submittedName>
</protein>
<name>A0ABD4XBQ6_9RHOB</name>
<dbReference type="InterPro" id="IPR007922">
    <property type="entry name" value="DciA-like"/>
</dbReference>
<dbReference type="Proteomes" id="UP001218364">
    <property type="component" value="Unassembled WGS sequence"/>
</dbReference>